<comment type="similarity">
    <text evidence="2">Belongs to the CPA3 antiporters (TC 2.A.63) subunit C family.</text>
</comment>
<comment type="subcellular location">
    <subcellularLocation>
        <location evidence="1">Cell membrane</location>
        <topology evidence="1">Multi-pass membrane protein</topology>
    </subcellularLocation>
</comment>
<organism evidence="8 9">
    <name type="scientific">Waddlia chondrophila (strain ATCC VR-1470 / WSU 86-1044)</name>
    <dbReference type="NCBI Taxonomy" id="716544"/>
    <lineage>
        <taxon>Bacteria</taxon>
        <taxon>Pseudomonadati</taxon>
        <taxon>Chlamydiota</taxon>
        <taxon>Chlamydiia</taxon>
        <taxon>Parachlamydiales</taxon>
        <taxon>Waddliaceae</taxon>
        <taxon>Waddlia</taxon>
    </lineage>
</organism>
<dbReference type="InterPro" id="IPR039428">
    <property type="entry name" value="NUOK/Mnh_C1-like"/>
</dbReference>
<dbReference type="NCBIfam" id="NF006573">
    <property type="entry name" value="PRK09094.1"/>
    <property type="match status" value="1"/>
</dbReference>
<gene>
    <name evidence="8" type="primary">mrpC</name>
    <name evidence="8" type="ordered locus">wcw_1322</name>
</gene>
<dbReference type="RefSeq" id="WP_013182385.1">
    <property type="nucleotide sequence ID" value="NC_014225.1"/>
</dbReference>
<evidence type="ECO:0000256" key="2">
    <source>
        <dbReference type="ARBA" id="ARBA00010388"/>
    </source>
</evidence>
<dbReference type="PANTHER" id="PTHR34583:SF2">
    <property type="entry name" value="ANTIPORTER SUBUNIT MNHC2-RELATED"/>
    <property type="match status" value="1"/>
</dbReference>
<evidence type="ECO:0000313" key="9">
    <source>
        <dbReference type="Proteomes" id="UP000001505"/>
    </source>
</evidence>
<keyword evidence="5 7" id="KW-1133">Transmembrane helix</keyword>
<name>D6YRH9_WADCW</name>
<keyword evidence="4 7" id="KW-0812">Transmembrane</keyword>
<dbReference type="eggNOG" id="COG1006">
    <property type="taxonomic scope" value="Bacteria"/>
</dbReference>
<evidence type="ECO:0000256" key="5">
    <source>
        <dbReference type="ARBA" id="ARBA00022989"/>
    </source>
</evidence>
<dbReference type="Pfam" id="PF00420">
    <property type="entry name" value="Oxidored_q2"/>
    <property type="match status" value="1"/>
</dbReference>
<accession>D6YRH9</accession>
<reference evidence="8 9" key="1">
    <citation type="journal article" date="2010" name="PLoS ONE">
        <title>The Waddlia genome: a window into chlamydial biology.</title>
        <authorList>
            <person name="Bertelli C."/>
            <person name="Collyn F."/>
            <person name="Croxatto A."/>
            <person name="Ruckert C."/>
            <person name="Polkinghorne A."/>
            <person name="Kebbi-Beghdadi C."/>
            <person name="Goesmann A."/>
            <person name="Vaughan L."/>
            <person name="Greub G."/>
        </authorList>
    </citation>
    <scope>NUCLEOTIDE SEQUENCE [LARGE SCALE GENOMIC DNA]</scope>
    <source>
        <strain evidence="9">ATCC VR-1470 / WSU 86-1044</strain>
    </source>
</reference>
<proteinExistence type="inferred from homology"/>
<keyword evidence="9" id="KW-1185">Reference proteome</keyword>
<evidence type="ECO:0000256" key="4">
    <source>
        <dbReference type="ARBA" id="ARBA00022692"/>
    </source>
</evidence>
<dbReference type="Gene3D" id="1.10.287.3510">
    <property type="match status" value="1"/>
</dbReference>
<dbReference type="InterPro" id="IPR050601">
    <property type="entry name" value="CPA3_antiporter_subunitC"/>
</dbReference>
<dbReference type="AlphaFoldDB" id="D6YRH9"/>
<dbReference type="Proteomes" id="UP000001505">
    <property type="component" value="Chromosome"/>
</dbReference>
<dbReference type="OrthoDB" id="9799219at2"/>
<feature type="transmembrane region" description="Helical" evidence="7">
    <location>
        <begin position="73"/>
        <end position="94"/>
    </location>
</feature>
<dbReference type="STRING" id="716544.wcw_1322"/>
<dbReference type="GO" id="GO:0005886">
    <property type="term" value="C:plasma membrane"/>
    <property type="evidence" value="ECO:0007669"/>
    <property type="project" value="UniProtKB-SubCell"/>
</dbReference>
<evidence type="ECO:0000256" key="6">
    <source>
        <dbReference type="ARBA" id="ARBA00023136"/>
    </source>
</evidence>
<dbReference type="HOGENOM" id="CLU_082058_3_0_0"/>
<keyword evidence="6 7" id="KW-0472">Membrane</keyword>
<dbReference type="KEGG" id="wch:wcw_1322"/>
<dbReference type="PANTHER" id="PTHR34583">
    <property type="entry name" value="ANTIPORTER SUBUNIT MNHC2-RELATED"/>
    <property type="match status" value="1"/>
</dbReference>
<protein>
    <submittedName>
        <fullName evidence="8">Multiple resistance and pH homeostasis system, subunit C</fullName>
    </submittedName>
</protein>
<evidence type="ECO:0000256" key="3">
    <source>
        <dbReference type="ARBA" id="ARBA00022475"/>
    </source>
</evidence>
<keyword evidence="3" id="KW-1003">Cell membrane</keyword>
<evidence type="ECO:0000313" key="8">
    <source>
        <dbReference type="EMBL" id="ADI38674.1"/>
    </source>
</evidence>
<evidence type="ECO:0000256" key="7">
    <source>
        <dbReference type="SAM" id="Phobius"/>
    </source>
</evidence>
<feature type="transmembrane region" description="Helical" evidence="7">
    <location>
        <begin position="6"/>
        <end position="21"/>
    </location>
</feature>
<dbReference type="EMBL" id="CP001928">
    <property type="protein sequence ID" value="ADI38674.1"/>
    <property type="molecule type" value="Genomic_DNA"/>
</dbReference>
<sequence>MKFLLAIVVGVLFGSGVFLLLRRSLFKLVIGLILLGHATNLLIFASGKLTLGRPPFVEQGQNSLMLADPLPQALILTAIVISLGVTAFALVLAYKFYGVTKISDLDDLKEN</sequence>
<feature type="transmembrane region" description="Helical" evidence="7">
    <location>
        <begin position="28"/>
        <end position="47"/>
    </location>
</feature>
<evidence type="ECO:0000256" key="1">
    <source>
        <dbReference type="ARBA" id="ARBA00004651"/>
    </source>
</evidence>